<evidence type="ECO:0000256" key="1">
    <source>
        <dbReference type="SAM" id="MobiDB-lite"/>
    </source>
</evidence>
<dbReference type="AlphaFoldDB" id="A0A5B0S4W9"/>
<dbReference type="Proteomes" id="UP000325313">
    <property type="component" value="Unassembled WGS sequence"/>
</dbReference>
<dbReference type="EMBL" id="VDEP01000075">
    <property type="protein sequence ID" value="KAA1132832.1"/>
    <property type="molecule type" value="Genomic_DNA"/>
</dbReference>
<organism evidence="2 3">
    <name type="scientific">Puccinia graminis f. sp. tritici</name>
    <dbReference type="NCBI Taxonomy" id="56615"/>
    <lineage>
        <taxon>Eukaryota</taxon>
        <taxon>Fungi</taxon>
        <taxon>Dikarya</taxon>
        <taxon>Basidiomycota</taxon>
        <taxon>Pucciniomycotina</taxon>
        <taxon>Pucciniomycetes</taxon>
        <taxon>Pucciniales</taxon>
        <taxon>Pucciniaceae</taxon>
        <taxon>Puccinia</taxon>
    </lineage>
</organism>
<name>A0A5B0S4W9_PUCGR</name>
<feature type="region of interest" description="Disordered" evidence="1">
    <location>
        <begin position="27"/>
        <end position="48"/>
    </location>
</feature>
<sequence>MPMPTRVSGKMMSIINCTDEDKLEQQLDIENNSSARPTPPLPDPSSETNELISAIQTLLECTDIPPASPII</sequence>
<comment type="caution">
    <text evidence="2">The sequence shown here is derived from an EMBL/GenBank/DDBJ whole genome shotgun (WGS) entry which is preliminary data.</text>
</comment>
<protein>
    <submittedName>
        <fullName evidence="2">Uncharacterized protein</fullName>
    </submittedName>
</protein>
<proteinExistence type="predicted"/>
<evidence type="ECO:0000313" key="2">
    <source>
        <dbReference type="EMBL" id="KAA1132832.1"/>
    </source>
</evidence>
<accession>A0A5B0S4W9</accession>
<evidence type="ECO:0000313" key="3">
    <source>
        <dbReference type="Proteomes" id="UP000325313"/>
    </source>
</evidence>
<reference evidence="2 3" key="1">
    <citation type="submission" date="2019-05" db="EMBL/GenBank/DDBJ databases">
        <title>Emergence of the Ug99 lineage of the wheat stem rust pathogen through somatic hybridization.</title>
        <authorList>
            <person name="Li F."/>
            <person name="Upadhyaya N.M."/>
            <person name="Sperschneider J."/>
            <person name="Matny O."/>
            <person name="Nguyen-Phuc H."/>
            <person name="Mago R."/>
            <person name="Raley C."/>
            <person name="Miller M.E."/>
            <person name="Silverstein K.A.T."/>
            <person name="Henningsen E."/>
            <person name="Hirsch C.D."/>
            <person name="Visser B."/>
            <person name="Pretorius Z.A."/>
            <person name="Steffenson B.J."/>
            <person name="Schwessinger B."/>
            <person name="Dodds P.N."/>
            <person name="Figueroa M."/>
        </authorList>
    </citation>
    <scope>NUCLEOTIDE SEQUENCE [LARGE SCALE GENOMIC DNA]</scope>
    <source>
        <strain evidence="2 3">Ug99</strain>
    </source>
</reference>
<gene>
    <name evidence="2" type="ORF">PGTUg99_004076</name>
</gene>